<evidence type="ECO:0000313" key="10">
    <source>
        <dbReference type="EMBL" id="MBC3802941.1"/>
    </source>
</evidence>
<feature type="transmembrane region" description="Helical" evidence="8">
    <location>
        <begin position="143"/>
        <end position="168"/>
    </location>
</feature>
<comment type="caution">
    <text evidence="10">The sequence shown here is derived from an EMBL/GenBank/DDBJ whole genome shotgun (WGS) entry which is preliminary data.</text>
</comment>
<keyword evidence="5" id="KW-0406">Ion transport</keyword>
<dbReference type="PANTHER" id="PTHR45711:SF6">
    <property type="entry name" value="CHLORIDE CHANNEL PROTEIN"/>
    <property type="match status" value="1"/>
</dbReference>
<proteinExistence type="predicted"/>
<keyword evidence="3 8" id="KW-0812">Transmembrane</keyword>
<keyword evidence="11" id="KW-1185">Reference proteome</keyword>
<dbReference type="Gene3D" id="1.10.3080.10">
    <property type="entry name" value="Clc chloride channel"/>
    <property type="match status" value="1"/>
</dbReference>
<evidence type="ECO:0000256" key="7">
    <source>
        <dbReference type="ARBA" id="ARBA00023214"/>
    </source>
</evidence>
<evidence type="ECO:0000256" key="3">
    <source>
        <dbReference type="ARBA" id="ARBA00022692"/>
    </source>
</evidence>
<name>A0ABR6WQN6_9FIRM</name>
<feature type="domain" description="RCK C-terminal" evidence="9">
    <location>
        <begin position="418"/>
        <end position="500"/>
    </location>
</feature>
<feature type="transmembrane region" description="Helical" evidence="8">
    <location>
        <begin position="45"/>
        <end position="66"/>
    </location>
</feature>
<evidence type="ECO:0000256" key="6">
    <source>
        <dbReference type="ARBA" id="ARBA00023136"/>
    </source>
</evidence>
<accession>A0ABR6WQN6</accession>
<dbReference type="EMBL" id="WJBC01000001">
    <property type="protein sequence ID" value="MBC3802941.1"/>
    <property type="molecule type" value="Genomic_DNA"/>
</dbReference>
<dbReference type="CDD" id="cd01031">
    <property type="entry name" value="EriC"/>
    <property type="match status" value="1"/>
</dbReference>
<dbReference type="InterPro" id="IPR006037">
    <property type="entry name" value="RCK_C"/>
</dbReference>
<evidence type="ECO:0000313" key="11">
    <source>
        <dbReference type="Proteomes" id="UP000603234"/>
    </source>
</evidence>
<keyword evidence="4 8" id="KW-1133">Transmembrane helix</keyword>
<feature type="transmembrane region" description="Helical" evidence="8">
    <location>
        <begin position="347"/>
        <end position="368"/>
    </location>
</feature>
<feature type="transmembrane region" description="Helical" evidence="8">
    <location>
        <begin position="5"/>
        <end position="25"/>
    </location>
</feature>
<dbReference type="InterPro" id="IPR036721">
    <property type="entry name" value="RCK_C_sf"/>
</dbReference>
<comment type="subcellular location">
    <subcellularLocation>
        <location evidence="1">Membrane</location>
        <topology evidence="1">Multi-pass membrane protein</topology>
    </subcellularLocation>
</comment>
<protein>
    <submittedName>
        <fullName evidence="10">ClC family H(+)/Cl(-) exchange transporter</fullName>
    </submittedName>
</protein>
<dbReference type="Gene3D" id="3.30.70.1450">
    <property type="entry name" value="Regulator of K+ conductance, C-terminal domain"/>
    <property type="match status" value="1"/>
</dbReference>
<feature type="transmembrane region" description="Helical" evidence="8">
    <location>
        <begin position="281"/>
        <end position="305"/>
    </location>
</feature>
<evidence type="ECO:0000259" key="9">
    <source>
        <dbReference type="PROSITE" id="PS51202"/>
    </source>
</evidence>
<dbReference type="PROSITE" id="PS51202">
    <property type="entry name" value="RCK_C"/>
    <property type="match status" value="1"/>
</dbReference>
<dbReference type="PANTHER" id="PTHR45711">
    <property type="entry name" value="CHLORIDE CHANNEL PROTEIN"/>
    <property type="match status" value="1"/>
</dbReference>
<reference evidence="10 11" key="1">
    <citation type="journal article" date="2020" name="mSystems">
        <title>Defining Genomic and Predicted Metabolic Features of the Acetobacterium Genus.</title>
        <authorList>
            <person name="Ross D.E."/>
            <person name="Marshall C.W."/>
            <person name="Gulliver D."/>
            <person name="May H.D."/>
            <person name="Norman R.S."/>
        </authorList>
    </citation>
    <scope>NUCLEOTIDE SEQUENCE [LARGE SCALE GENOMIC DNA]</scope>
    <source>
        <strain evidence="10 11">DSM 8238</strain>
    </source>
</reference>
<keyword evidence="2" id="KW-0813">Transport</keyword>
<evidence type="ECO:0000256" key="2">
    <source>
        <dbReference type="ARBA" id="ARBA00022448"/>
    </source>
</evidence>
<feature type="transmembrane region" description="Helical" evidence="8">
    <location>
        <begin position="380"/>
        <end position="401"/>
    </location>
</feature>
<dbReference type="InterPro" id="IPR001807">
    <property type="entry name" value="ClC"/>
</dbReference>
<feature type="transmembrane region" description="Helical" evidence="8">
    <location>
        <begin position="217"/>
        <end position="237"/>
    </location>
</feature>
<feature type="transmembrane region" description="Helical" evidence="8">
    <location>
        <begin position="175"/>
        <end position="197"/>
    </location>
</feature>
<organism evidence="10 11">
    <name type="scientific">Acetobacterium fimetarium</name>
    <dbReference type="NCBI Taxonomy" id="52691"/>
    <lineage>
        <taxon>Bacteria</taxon>
        <taxon>Bacillati</taxon>
        <taxon>Bacillota</taxon>
        <taxon>Clostridia</taxon>
        <taxon>Eubacteriales</taxon>
        <taxon>Eubacteriaceae</taxon>
        <taxon>Acetobacterium</taxon>
    </lineage>
</organism>
<evidence type="ECO:0000256" key="1">
    <source>
        <dbReference type="ARBA" id="ARBA00004141"/>
    </source>
</evidence>
<keyword evidence="7" id="KW-0868">Chloride</keyword>
<dbReference type="Proteomes" id="UP000603234">
    <property type="component" value="Unassembled WGS sequence"/>
</dbReference>
<dbReference type="PRINTS" id="PR00762">
    <property type="entry name" value="CLCHANNEL"/>
</dbReference>
<evidence type="ECO:0000256" key="8">
    <source>
        <dbReference type="SAM" id="Phobius"/>
    </source>
</evidence>
<keyword evidence="6 8" id="KW-0472">Membrane</keyword>
<feature type="transmembrane region" description="Helical" evidence="8">
    <location>
        <begin position="317"/>
        <end position="341"/>
    </location>
</feature>
<dbReference type="Pfam" id="PF02080">
    <property type="entry name" value="TrkA_C"/>
    <property type="match status" value="1"/>
</dbReference>
<dbReference type="InterPro" id="IPR014743">
    <property type="entry name" value="Cl-channel_core"/>
</dbReference>
<sequence length="518" mass="55995">MKYILAFEGIIVGIIAGSLAIIYRLAMAYSEITLEYILAFGSTHIWAMAAWFGVLTLMGLVVGFLLKWEPMISGSGIPQVEGELQGCFKASWHRVIIGKLVGGIICMFGGLSLGREGPSVQLGAMGGKGFSRIFKRINIEERYLITCGASAGLAAAFNAPLAGTIFALEEIHKNFSATILFSAMTASITADFVSKYVFGLSPVFHFTVTGFIPLKDYWLVILLGVLLGFAGVFYNTVLLKSQVIYGKFRGLKPEFRPVVPFILAGVLGFTLPQVLGGGNTMIQLLGSGKLVLSGMLVLLAVKFIFSMVSFGSGAPGGIFFPLLVLGAYIGGIYGTAASAYLGIDPVLINNFVIIAMAGYFTAIVRAPITSIVLITEMTGSFDHLLALSVVAIAAELTAGMLNGKPIYDCLLNRILANRNDEPVIDSIDKILISTKVRQNAMIHNQSIADIDWPDSCLLVSIIRQGKEIIPKGNTVIYAHDTIVALTDEKDTIMINEVLREMCEEHEYEFDLKLSQSRL</sequence>
<dbReference type="SUPFAM" id="SSF81340">
    <property type="entry name" value="Clc chloride channel"/>
    <property type="match status" value="1"/>
</dbReference>
<evidence type="ECO:0000256" key="4">
    <source>
        <dbReference type="ARBA" id="ARBA00022989"/>
    </source>
</evidence>
<feature type="transmembrane region" description="Helical" evidence="8">
    <location>
        <begin position="258"/>
        <end position="275"/>
    </location>
</feature>
<dbReference type="SUPFAM" id="SSF116726">
    <property type="entry name" value="TrkA C-terminal domain-like"/>
    <property type="match status" value="1"/>
</dbReference>
<gene>
    <name evidence="10" type="ORF">GH808_00595</name>
</gene>
<evidence type="ECO:0000256" key="5">
    <source>
        <dbReference type="ARBA" id="ARBA00023065"/>
    </source>
</evidence>
<dbReference type="Pfam" id="PF00654">
    <property type="entry name" value="Voltage_CLC"/>
    <property type="match status" value="1"/>
</dbReference>